<dbReference type="AlphaFoldDB" id="A0A7J7N6U4"/>
<reference evidence="1 2" key="1">
    <citation type="journal article" date="2020" name="IScience">
        <title>Genome Sequencing of the Endangered Kingdonia uniflora (Circaeasteraceae, Ranunculales) Reveals Potential Mechanisms of Evolutionary Specialization.</title>
        <authorList>
            <person name="Sun Y."/>
            <person name="Deng T."/>
            <person name="Zhang A."/>
            <person name="Moore M.J."/>
            <person name="Landis J.B."/>
            <person name="Lin N."/>
            <person name="Zhang H."/>
            <person name="Zhang X."/>
            <person name="Huang J."/>
            <person name="Zhang X."/>
            <person name="Sun H."/>
            <person name="Wang H."/>
        </authorList>
    </citation>
    <scope>NUCLEOTIDE SEQUENCE [LARGE SCALE GENOMIC DNA]</scope>
    <source>
        <strain evidence="1">TB1705</strain>
        <tissue evidence="1">Leaf</tissue>
    </source>
</reference>
<protein>
    <submittedName>
        <fullName evidence="1">Uncharacterized protein</fullName>
    </submittedName>
</protein>
<evidence type="ECO:0000313" key="1">
    <source>
        <dbReference type="EMBL" id="KAF6162949.1"/>
    </source>
</evidence>
<comment type="caution">
    <text evidence="1">The sequence shown here is derived from an EMBL/GenBank/DDBJ whole genome shotgun (WGS) entry which is preliminary data.</text>
</comment>
<sequence length="95" mass="11131">KIRIISSYLIVNIKLQSCECKQYFDQLGWPPWIHDYKGSIKKHLSFIPWLKAVSKPVDLARKYYTHVVSCSCSVSPLQVYDTLVNEDCRCSSFQW</sequence>
<organism evidence="1 2">
    <name type="scientific">Kingdonia uniflora</name>
    <dbReference type="NCBI Taxonomy" id="39325"/>
    <lineage>
        <taxon>Eukaryota</taxon>
        <taxon>Viridiplantae</taxon>
        <taxon>Streptophyta</taxon>
        <taxon>Embryophyta</taxon>
        <taxon>Tracheophyta</taxon>
        <taxon>Spermatophyta</taxon>
        <taxon>Magnoliopsida</taxon>
        <taxon>Ranunculales</taxon>
        <taxon>Circaeasteraceae</taxon>
        <taxon>Kingdonia</taxon>
    </lineage>
</organism>
<feature type="non-terminal residue" evidence="1">
    <location>
        <position position="1"/>
    </location>
</feature>
<evidence type="ECO:0000313" key="2">
    <source>
        <dbReference type="Proteomes" id="UP000541444"/>
    </source>
</evidence>
<keyword evidence="2" id="KW-1185">Reference proteome</keyword>
<accession>A0A7J7N6U4</accession>
<name>A0A7J7N6U4_9MAGN</name>
<dbReference type="EMBL" id="JACGCM010001009">
    <property type="protein sequence ID" value="KAF6162949.1"/>
    <property type="molecule type" value="Genomic_DNA"/>
</dbReference>
<gene>
    <name evidence="1" type="ORF">GIB67_021098</name>
</gene>
<proteinExistence type="predicted"/>
<dbReference type="Proteomes" id="UP000541444">
    <property type="component" value="Unassembled WGS sequence"/>
</dbReference>